<accession>A0A0R2DS27</accession>
<feature type="binding site" evidence="14 15">
    <location>
        <position position="76"/>
    </location>
    <ligand>
        <name>a divalent metal cation</name>
        <dbReference type="ChEBI" id="CHEBI:60240"/>
    </ligand>
</feature>
<evidence type="ECO:0000313" key="18">
    <source>
        <dbReference type="EMBL" id="KRN03687.1"/>
    </source>
</evidence>
<evidence type="ECO:0000256" key="7">
    <source>
        <dbReference type="ARBA" id="ARBA00019179"/>
    </source>
</evidence>
<dbReference type="Gene3D" id="3.30.420.10">
    <property type="entry name" value="Ribonuclease H-like superfamily/Ribonuclease H"/>
    <property type="match status" value="1"/>
</dbReference>
<keyword evidence="11 14" id="KW-0255">Endonuclease</keyword>
<dbReference type="PANTHER" id="PTHR10954">
    <property type="entry name" value="RIBONUCLEASE H2 SUBUNIT A"/>
    <property type="match status" value="1"/>
</dbReference>
<reference evidence="18 19" key="1">
    <citation type="journal article" date="2015" name="Genome Announc.">
        <title>Expanding the biotechnology potential of lactobacilli through comparative genomics of 213 strains and associated genera.</title>
        <authorList>
            <person name="Sun Z."/>
            <person name="Harris H.M."/>
            <person name="McCann A."/>
            <person name="Guo C."/>
            <person name="Argimon S."/>
            <person name="Zhang W."/>
            <person name="Yang X."/>
            <person name="Jeffery I.B."/>
            <person name="Cooney J.C."/>
            <person name="Kagawa T.F."/>
            <person name="Liu W."/>
            <person name="Song Y."/>
            <person name="Salvetti E."/>
            <person name="Wrobel A."/>
            <person name="Rasinkangas P."/>
            <person name="Parkhill J."/>
            <person name="Rea M.C."/>
            <person name="O'Sullivan O."/>
            <person name="Ritari J."/>
            <person name="Douillard F.P."/>
            <person name="Paul Ross R."/>
            <person name="Yang R."/>
            <person name="Briner A.E."/>
            <person name="Felis G.E."/>
            <person name="de Vos W.M."/>
            <person name="Barrangou R."/>
            <person name="Klaenhammer T.R."/>
            <person name="Caufield P.W."/>
            <person name="Cui Y."/>
            <person name="Zhang H."/>
            <person name="O'Toole P.W."/>
        </authorList>
    </citation>
    <scope>NUCLEOTIDE SEQUENCE [LARGE SCALE GENOMIC DNA]</scope>
    <source>
        <strain evidence="18 19">DSM 23037</strain>
    </source>
</reference>
<evidence type="ECO:0000256" key="4">
    <source>
        <dbReference type="ARBA" id="ARBA00004496"/>
    </source>
</evidence>
<dbReference type="STRING" id="1423744.FC86_GL000794"/>
<dbReference type="PANTHER" id="PTHR10954:SF18">
    <property type="entry name" value="RIBONUCLEASE HII"/>
    <property type="match status" value="1"/>
</dbReference>
<evidence type="ECO:0000259" key="17">
    <source>
        <dbReference type="PROSITE" id="PS51975"/>
    </source>
</evidence>
<evidence type="ECO:0000256" key="2">
    <source>
        <dbReference type="ARBA" id="ARBA00001946"/>
    </source>
</evidence>
<comment type="catalytic activity">
    <reaction evidence="1 14 15 16">
        <text>Endonucleolytic cleavage to 5'-phosphomonoester.</text>
        <dbReference type="EC" id="3.1.26.4"/>
    </reaction>
</comment>
<dbReference type="InterPro" id="IPR024567">
    <property type="entry name" value="RNase_HII/HIII_dom"/>
</dbReference>
<comment type="caution">
    <text evidence="18">The sequence shown here is derived from an EMBL/GenBank/DDBJ whole genome shotgun (WGS) entry which is preliminary data.</text>
</comment>
<dbReference type="FunFam" id="3.30.420.10:FF:000006">
    <property type="entry name" value="Ribonuclease HII"/>
    <property type="match status" value="1"/>
</dbReference>
<keyword evidence="13 14" id="KW-0464">Manganese</keyword>
<keyword evidence="10 14" id="KW-0479">Metal-binding</keyword>
<dbReference type="CDD" id="cd07182">
    <property type="entry name" value="RNase_HII_bacteria_HII_like"/>
    <property type="match status" value="1"/>
</dbReference>
<dbReference type="GO" id="GO:0006298">
    <property type="term" value="P:mismatch repair"/>
    <property type="evidence" value="ECO:0007669"/>
    <property type="project" value="TreeGrafter"/>
</dbReference>
<evidence type="ECO:0000256" key="10">
    <source>
        <dbReference type="ARBA" id="ARBA00022723"/>
    </source>
</evidence>
<sequence>MKMTISEIKKLLKSNEVEPAVLEELAQDTRKGVQQALKSYQNRLLKQQQLKQAFDKRFNYERQLWQDNVKQVAGVDEVGRGPLAGPVVCAAVILPHDFNVIEVNDSKQLSLEKRESLFYQILDQAIDVSVGIKSEQVIDEVNIYQATRLAMKDAVLSLKQVPDHLLVDAMVIPVDVPQTKLIKGDAKSNSIAAASIIAKVIRDRLMITYDQVYPGYDFSHNAGYGTQKHLTGLKRLGATPIHRKTFSPVMQYL</sequence>
<dbReference type="Proteomes" id="UP000051378">
    <property type="component" value="Unassembled WGS sequence"/>
</dbReference>
<evidence type="ECO:0000313" key="19">
    <source>
        <dbReference type="Proteomes" id="UP000051378"/>
    </source>
</evidence>
<dbReference type="Pfam" id="PF01351">
    <property type="entry name" value="RNase_HII"/>
    <property type="match status" value="1"/>
</dbReference>
<gene>
    <name evidence="14" type="primary">rnhB</name>
    <name evidence="18" type="ORF">FC86_GL000794</name>
</gene>
<feature type="binding site" evidence="14 15">
    <location>
        <position position="77"/>
    </location>
    <ligand>
        <name>a divalent metal cation</name>
        <dbReference type="ChEBI" id="CHEBI:60240"/>
    </ligand>
</feature>
<dbReference type="InterPro" id="IPR036397">
    <property type="entry name" value="RNaseH_sf"/>
</dbReference>
<evidence type="ECO:0000256" key="15">
    <source>
        <dbReference type="PROSITE-ProRule" id="PRU01319"/>
    </source>
</evidence>
<evidence type="ECO:0000256" key="12">
    <source>
        <dbReference type="ARBA" id="ARBA00022801"/>
    </source>
</evidence>
<keyword evidence="8 14" id="KW-0963">Cytoplasm</keyword>
<evidence type="ECO:0000256" key="3">
    <source>
        <dbReference type="ARBA" id="ARBA00004065"/>
    </source>
</evidence>
<dbReference type="GO" id="GO:0003723">
    <property type="term" value="F:RNA binding"/>
    <property type="evidence" value="ECO:0007669"/>
    <property type="project" value="UniProtKB-UniRule"/>
</dbReference>
<dbReference type="GO" id="GO:0005737">
    <property type="term" value="C:cytoplasm"/>
    <property type="evidence" value="ECO:0007669"/>
    <property type="project" value="UniProtKB-SubCell"/>
</dbReference>
<keyword evidence="19" id="KW-1185">Reference proteome</keyword>
<dbReference type="GO" id="GO:0032299">
    <property type="term" value="C:ribonuclease H2 complex"/>
    <property type="evidence" value="ECO:0007669"/>
    <property type="project" value="TreeGrafter"/>
</dbReference>
<comment type="cofactor">
    <cofactor evidence="2">
        <name>Mg(2+)</name>
        <dbReference type="ChEBI" id="CHEBI:18420"/>
    </cofactor>
</comment>
<dbReference type="SUPFAM" id="SSF53098">
    <property type="entry name" value="Ribonuclease H-like"/>
    <property type="match status" value="1"/>
</dbReference>
<dbReference type="GO" id="GO:0004523">
    <property type="term" value="F:RNA-DNA hybrid ribonuclease activity"/>
    <property type="evidence" value="ECO:0007669"/>
    <property type="project" value="UniProtKB-UniRule"/>
</dbReference>
<proteinExistence type="inferred from homology"/>
<dbReference type="HAMAP" id="MF_00052_B">
    <property type="entry name" value="RNase_HII_B"/>
    <property type="match status" value="1"/>
</dbReference>
<feature type="domain" description="RNase H type-2" evidence="17">
    <location>
        <begin position="70"/>
        <end position="253"/>
    </location>
</feature>
<evidence type="ECO:0000256" key="5">
    <source>
        <dbReference type="ARBA" id="ARBA00007383"/>
    </source>
</evidence>
<keyword evidence="12 14" id="KW-0378">Hydrolase</keyword>
<dbReference type="EMBL" id="AYZL01000020">
    <property type="protein sequence ID" value="KRN03687.1"/>
    <property type="molecule type" value="Genomic_DNA"/>
</dbReference>
<name>A0A0R2DS27_9LACO</name>
<evidence type="ECO:0000256" key="14">
    <source>
        <dbReference type="HAMAP-Rule" id="MF_00052"/>
    </source>
</evidence>
<dbReference type="GO" id="GO:0030145">
    <property type="term" value="F:manganese ion binding"/>
    <property type="evidence" value="ECO:0007669"/>
    <property type="project" value="UniProtKB-UniRule"/>
</dbReference>
<evidence type="ECO:0000256" key="1">
    <source>
        <dbReference type="ARBA" id="ARBA00000077"/>
    </source>
</evidence>
<evidence type="ECO:0000256" key="9">
    <source>
        <dbReference type="ARBA" id="ARBA00022722"/>
    </source>
</evidence>
<comment type="cofactor">
    <cofactor evidence="14 15">
        <name>Mn(2+)</name>
        <dbReference type="ChEBI" id="CHEBI:29035"/>
    </cofactor>
    <cofactor evidence="14 15">
        <name>Mg(2+)</name>
        <dbReference type="ChEBI" id="CHEBI:18420"/>
    </cofactor>
    <text evidence="14 15">Manganese or magnesium. Binds 1 divalent metal ion per monomer in the absence of substrate. May bind a second metal ion after substrate binding.</text>
</comment>
<dbReference type="NCBIfam" id="NF000594">
    <property type="entry name" value="PRK00015.1-1"/>
    <property type="match status" value="1"/>
</dbReference>
<evidence type="ECO:0000256" key="16">
    <source>
        <dbReference type="RuleBase" id="RU003515"/>
    </source>
</evidence>
<dbReference type="NCBIfam" id="NF000595">
    <property type="entry name" value="PRK00015.1-3"/>
    <property type="match status" value="1"/>
</dbReference>
<evidence type="ECO:0000256" key="13">
    <source>
        <dbReference type="ARBA" id="ARBA00023211"/>
    </source>
</evidence>
<protein>
    <recommendedName>
        <fullName evidence="7 14">Ribonuclease HII</fullName>
        <shortName evidence="14">RNase HII</shortName>
        <ecNumber evidence="6 14">3.1.26.4</ecNumber>
    </recommendedName>
</protein>
<organism evidence="18 19">
    <name type="scientific">Holzapfeliella floricola DSM 23037 = JCM 16512</name>
    <dbReference type="NCBI Taxonomy" id="1423744"/>
    <lineage>
        <taxon>Bacteria</taxon>
        <taxon>Bacillati</taxon>
        <taxon>Bacillota</taxon>
        <taxon>Bacilli</taxon>
        <taxon>Lactobacillales</taxon>
        <taxon>Lactobacillaceae</taxon>
        <taxon>Holzapfeliella</taxon>
    </lineage>
</organism>
<dbReference type="AlphaFoldDB" id="A0A0R2DS27"/>
<comment type="subcellular location">
    <subcellularLocation>
        <location evidence="4 14">Cytoplasm</location>
    </subcellularLocation>
</comment>
<dbReference type="InterPro" id="IPR012337">
    <property type="entry name" value="RNaseH-like_sf"/>
</dbReference>
<evidence type="ECO:0000256" key="8">
    <source>
        <dbReference type="ARBA" id="ARBA00022490"/>
    </source>
</evidence>
<dbReference type="PATRIC" id="fig|1423744.4.peg.815"/>
<keyword evidence="9 14" id="KW-0540">Nuclease</keyword>
<feature type="binding site" evidence="14 15">
    <location>
        <position position="168"/>
    </location>
    <ligand>
        <name>a divalent metal cation</name>
        <dbReference type="ChEBI" id="CHEBI:60240"/>
    </ligand>
</feature>
<dbReference type="InterPro" id="IPR022898">
    <property type="entry name" value="RNase_HII"/>
</dbReference>
<comment type="similarity">
    <text evidence="5 14 16">Belongs to the RNase HII family.</text>
</comment>
<evidence type="ECO:0000256" key="11">
    <source>
        <dbReference type="ARBA" id="ARBA00022759"/>
    </source>
</evidence>
<dbReference type="GO" id="GO:0043137">
    <property type="term" value="P:DNA replication, removal of RNA primer"/>
    <property type="evidence" value="ECO:0007669"/>
    <property type="project" value="TreeGrafter"/>
</dbReference>
<dbReference type="InterPro" id="IPR001352">
    <property type="entry name" value="RNase_HII/HIII"/>
</dbReference>
<dbReference type="EC" id="3.1.26.4" evidence="6 14"/>
<comment type="function">
    <text evidence="3 14 16">Endonuclease that specifically degrades the RNA of RNA-DNA hybrids.</text>
</comment>
<dbReference type="PROSITE" id="PS51975">
    <property type="entry name" value="RNASE_H_2"/>
    <property type="match status" value="1"/>
</dbReference>
<evidence type="ECO:0000256" key="6">
    <source>
        <dbReference type="ARBA" id="ARBA00012180"/>
    </source>
</evidence>